<dbReference type="FunFam" id="1.25.40.10:FF:000326">
    <property type="entry name" value="ER membrane protein complex subunit 2"/>
    <property type="match status" value="1"/>
</dbReference>
<organism evidence="9">
    <name type="scientific">Anisakis simplex</name>
    <name type="common">Herring worm</name>
    <dbReference type="NCBI Taxonomy" id="6269"/>
    <lineage>
        <taxon>Eukaryota</taxon>
        <taxon>Metazoa</taxon>
        <taxon>Ecdysozoa</taxon>
        <taxon>Nematoda</taxon>
        <taxon>Chromadorea</taxon>
        <taxon>Rhabditida</taxon>
        <taxon>Spirurina</taxon>
        <taxon>Ascaridomorpha</taxon>
        <taxon>Ascaridoidea</taxon>
        <taxon>Anisakidae</taxon>
        <taxon>Anisakis</taxon>
        <taxon>Anisakis simplex complex</taxon>
    </lineage>
</organism>
<dbReference type="InterPro" id="IPR011990">
    <property type="entry name" value="TPR-like_helical_dom_sf"/>
</dbReference>
<dbReference type="WBParaSite" id="ASIM_0001028301-mRNA-1">
    <property type="protein sequence ID" value="ASIM_0001028301-mRNA-1"/>
    <property type="gene ID" value="ASIM_0001028301"/>
</dbReference>
<keyword evidence="3 4" id="KW-0802">TPR repeat</keyword>
<comment type="subunit">
    <text evidence="5">Component of the ER membrane protein complex (EMC).</text>
</comment>
<accession>A0A0M3JRD4</accession>
<dbReference type="GO" id="GO:0072546">
    <property type="term" value="C:EMC complex"/>
    <property type="evidence" value="ECO:0007669"/>
    <property type="project" value="UniProtKB-UniRule"/>
</dbReference>
<gene>
    <name evidence="7" type="ORF">ASIM_LOCUS10014</name>
</gene>
<dbReference type="PANTHER" id="PTHR12760">
    <property type="entry name" value="TETRATRICOPEPTIDE REPEAT PROTEIN"/>
    <property type="match status" value="1"/>
</dbReference>
<keyword evidence="2" id="KW-0677">Repeat</keyword>
<proteinExistence type="inferred from homology"/>
<evidence type="ECO:0000313" key="7">
    <source>
        <dbReference type="EMBL" id="VDK42187.1"/>
    </source>
</evidence>
<keyword evidence="5" id="KW-0472">Membrane</keyword>
<dbReference type="Gene3D" id="1.25.40.10">
    <property type="entry name" value="Tetratricopeptide repeat domain"/>
    <property type="match status" value="1"/>
</dbReference>
<evidence type="ECO:0000256" key="2">
    <source>
        <dbReference type="ARBA" id="ARBA00022737"/>
    </source>
</evidence>
<comment type="function">
    <text evidence="5">Part of the endoplasmic reticulum membrane protein complex (EMC) that enables the energy-independent insertion into endoplasmic reticulum membranes of newly synthesized membrane proteins.</text>
</comment>
<evidence type="ECO:0000259" key="6">
    <source>
        <dbReference type="Pfam" id="PF22890"/>
    </source>
</evidence>
<evidence type="ECO:0000256" key="4">
    <source>
        <dbReference type="PROSITE-ProRule" id="PRU00339"/>
    </source>
</evidence>
<protein>
    <recommendedName>
        <fullName evidence="5">ER membrane protein complex subunit 2</fullName>
    </recommendedName>
</protein>
<evidence type="ECO:0000256" key="5">
    <source>
        <dbReference type="RuleBase" id="RU367091"/>
    </source>
</evidence>
<evidence type="ECO:0000313" key="8">
    <source>
        <dbReference type="Proteomes" id="UP000267096"/>
    </source>
</evidence>
<feature type="repeat" description="TPR" evidence="4">
    <location>
        <begin position="155"/>
        <end position="188"/>
    </location>
</feature>
<dbReference type="PROSITE" id="PS50005">
    <property type="entry name" value="TPR"/>
    <property type="match status" value="2"/>
</dbReference>
<dbReference type="InterPro" id="IPR055217">
    <property type="entry name" value="TPR_EMC2"/>
</dbReference>
<dbReference type="AlphaFoldDB" id="A0A0M3JRD4"/>
<dbReference type="SUPFAM" id="SSF48452">
    <property type="entry name" value="TPR-like"/>
    <property type="match status" value="1"/>
</dbReference>
<evidence type="ECO:0000256" key="1">
    <source>
        <dbReference type="ARBA" id="ARBA00010361"/>
    </source>
</evidence>
<sequence length="294" mass="34272">MCEVKDWTGVSFDEARSVLRQWREDHVRRSEETVELWEYVLSRYPRSLGDELWLIYEQVCIAALDCARIDVAIECIKALQQKFPRSNRVLKLQAMRFEALQRYENALLMYEKLIESDPTNMCYRKRKIAVLKVKGERQDAIKELNEYLKTFLNDSEAWLELSQLYLNEGDYARAVHCNEELLLANPHNSLYLRRLAEIRYAQGGQENLELAKAYFEHAIRINPSCVRSLYGLLMCCNLLIQKTSGQRKRELVHCGVTAIDRLLQRYKAVEQDGSNPSIDNEIESLLSIKSALQS</sequence>
<evidence type="ECO:0000256" key="3">
    <source>
        <dbReference type="ARBA" id="ARBA00022803"/>
    </source>
</evidence>
<feature type="repeat" description="TPR" evidence="4">
    <location>
        <begin position="87"/>
        <end position="120"/>
    </location>
</feature>
<comment type="subcellular location">
    <subcellularLocation>
        <location evidence="5">Endoplasmic reticulum membrane</location>
        <topology evidence="5">Peripheral membrane protein</topology>
        <orientation evidence="5">Cytoplasmic side</orientation>
    </subcellularLocation>
</comment>
<dbReference type="InterPro" id="IPR039856">
    <property type="entry name" value="EMC2-like"/>
</dbReference>
<dbReference type="OrthoDB" id="124397at2759"/>
<evidence type="ECO:0000313" key="9">
    <source>
        <dbReference type="WBParaSite" id="ASIM_0001028301-mRNA-1"/>
    </source>
</evidence>
<dbReference type="Pfam" id="PF22890">
    <property type="entry name" value="TPR_EMC2"/>
    <property type="match status" value="1"/>
</dbReference>
<reference evidence="9" key="1">
    <citation type="submission" date="2017-02" db="UniProtKB">
        <authorList>
            <consortium name="WormBaseParasite"/>
        </authorList>
    </citation>
    <scope>IDENTIFICATION</scope>
</reference>
<dbReference type="EMBL" id="UYRR01030980">
    <property type="protein sequence ID" value="VDK42187.1"/>
    <property type="molecule type" value="Genomic_DNA"/>
</dbReference>
<feature type="domain" description="EMC2 TPR-like" evidence="6">
    <location>
        <begin position="91"/>
        <end position="198"/>
    </location>
</feature>
<keyword evidence="5" id="KW-0256">Endoplasmic reticulum</keyword>
<dbReference type="SMART" id="SM00028">
    <property type="entry name" value="TPR"/>
    <property type="match status" value="3"/>
</dbReference>
<keyword evidence="8" id="KW-1185">Reference proteome</keyword>
<dbReference type="InterPro" id="IPR019734">
    <property type="entry name" value="TPR_rpt"/>
</dbReference>
<dbReference type="Proteomes" id="UP000267096">
    <property type="component" value="Unassembled WGS sequence"/>
</dbReference>
<name>A0A0M3JRD4_ANISI</name>
<dbReference type="Pfam" id="PF13181">
    <property type="entry name" value="TPR_8"/>
    <property type="match status" value="1"/>
</dbReference>
<comment type="similarity">
    <text evidence="1 5">Belongs to the EMC2 family.</text>
</comment>
<reference evidence="7 8" key="2">
    <citation type="submission" date="2018-11" db="EMBL/GenBank/DDBJ databases">
        <authorList>
            <consortium name="Pathogen Informatics"/>
        </authorList>
    </citation>
    <scope>NUCLEOTIDE SEQUENCE [LARGE SCALE GENOMIC DNA]</scope>
</reference>